<dbReference type="GO" id="GO:0005634">
    <property type="term" value="C:nucleus"/>
    <property type="evidence" value="ECO:0007669"/>
    <property type="project" value="UniProtKB-SubCell"/>
</dbReference>
<evidence type="ECO:0000256" key="6">
    <source>
        <dbReference type="ARBA" id="ARBA00023242"/>
    </source>
</evidence>
<evidence type="ECO:0000256" key="8">
    <source>
        <dbReference type="ARBA" id="ARBA00048336"/>
    </source>
</evidence>
<dbReference type="OMA" id="PNCYEFG"/>
<dbReference type="FunFam" id="3.40.50.2300:FF:000066">
    <property type="entry name" value="RNA polymerase II subunit A C-terminal domain phosphatase SSU72"/>
    <property type="match status" value="1"/>
</dbReference>
<dbReference type="FunFam" id="3.40.50.2300:FF:000039">
    <property type="entry name" value="RNA polymerase II subunit A C-terminal domain phosphatase"/>
    <property type="match status" value="1"/>
</dbReference>
<evidence type="ECO:0000256" key="2">
    <source>
        <dbReference type="ARBA" id="ARBA00008978"/>
    </source>
</evidence>
<reference evidence="10" key="1">
    <citation type="submission" date="2022-11" db="UniProtKB">
        <authorList>
            <consortium name="EnsemblMetazoa"/>
        </authorList>
    </citation>
    <scope>IDENTIFICATION</scope>
</reference>
<evidence type="ECO:0000256" key="4">
    <source>
        <dbReference type="ARBA" id="ARBA00022801"/>
    </source>
</evidence>
<evidence type="ECO:0000256" key="9">
    <source>
        <dbReference type="RuleBase" id="RU369031"/>
    </source>
</evidence>
<dbReference type="KEGG" id="epa:110237241"/>
<dbReference type="Pfam" id="PF04722">
    <property type="entry name" value="Ssu72"/>
    <property type="match status" value="1"/>
</dbReference>
<dbReference type="InterPro" id="IPR006811">
    <property type="entry name" value="RNA_pol_II_suA"/>
</dbReference>
<dbReference type="GeneID" id="110237241"/>
<evidence type="ECO:0000313" key="11">
    <source>
        <dbReference type="Proteomes" id="UP000887567"/>
    </source>
</evidence>
<sequence length="203" mass="23716">MKIYNLFSQNMVHKLRIAVVCSSNQNRSMEAHNFLSKRGFNVKSYGSGTHVKLPGSAADKPNIYTFDTPYQQMYDELLKKDYALYTQNGILHMLDRNRRIKTHPERFQEAREQFDLIITAEERVFDQVIEHLGSFEPETYTPVHVINIDIQDNHEEATLGAFLICDLCQDIEDLDDIENEIEDLLQRTEKKTSRNLLHTVAFY</sequence>
<dbReference type="RefSeq" id="XP_020898493.1">
    <property type="nucleotide sequence ID" value="XM_021042834.2"/>
</dbReference>
<dbReference type="EC" id="3.1.3.16" evidence="9"/>
<comment type="catalytic activity">
    <reaction evidence="8 9">
        <text>O-phospho-L-threonyl-[protein] + H2O = L-threonyl-[protein] + phosphate</text>
        <dbReference type="Rhea" id="RHEA:47004"/>
        <dbReference type="Rhea" id="RHEA-COMP:11060"/>
        <dbReference type="Rhea" id="RHEA-COMP:11605"/>
        <dbReference type="ChEBI" id="CHEBI:15377"/>
        <dbReference type="ChEBI" id="CHEBI:30013"/>
        <dbReference type="ChEBI" id="CHEBI:43474"/>
        <dbReference type="ChEBI" id="CHEBI:61977"/>
        <dbReference type="EC" id="3.1.3.16"/>
    </reaction>
</comment>
<protein>
    <recommendedName>
        <fullName evidence="9">RNA polymerase II subunit A C-terminal domain phosphatase SSU72</fullName>
        <shortName evidence="9">CTD phosphatase SSU72</shortName>
        <ecNumber evidence="9">3.1.3.16</ecNumber>
    </recommendedName>
</protein>
<accession>A0A913X4N2</accession>
<name>A0A913X4N2_EXADI</name>
<evidence type="ECO:0000256" key="3">
    <source>
        <dbReference type="ARBA" id="ARBA00022664"/>
    </source>
</evidence>
<comment type="function">
    <text evidence="9">Protein phosphatase that catalyzes the dephosphorylation of the C-terminal domain of RNA polymerase II. Plays a role in RNA processing and termination.</text>
</comment>
<comment type="subcellular location">
    <subcellularLocation>
        <location evidence="1 9">Nucleus</location>
    </subcellularLocation>
</comment>
<comment type="similarity">
    <text evidence="2 9">Belongs to the SSU72 phosphatase family.</text>
</comment>
<keyword evidence="4 9" id="KW-0378">Hydrolase</keyword>
<proteinExistence type="inferred from homology"/>
<evidence type="ECO:0000256" key="7">
    <source>
        <dbReference type="ARBA" id="ARBA00047761"/>
    </source>
</evidence>
<dbReference type="AlphaFoldDB" id="A0A913X4N2"/>
<dbReference type="OrthoDB" id="57957at2759"/>
<keyword evidence="5 9" id="KW-0904">Protein phosphatase</keyword>
<dbReference type="GO" id="GO:0008420">
    <property type="term" value="F:RNA polymerase II CTD heptapeptide repeat phosphatase activity"/>
    <property type="evidence" value="ECO:0007669"/>
    <property type="project" value="UniProtKB-ARBA"/>
</dbReference>
<dbReference type="Proteomes" id="UP000887567">
    <property type="component" value="Unplaced"/>
</dbReference>
<keyword evidence="6 9" id="KW-0539">Nucleus</keyword>
<dbReference type="GO" id="GO:0031124">
    <property type="term" value="P:mRNA 3'-end processing"/>
    <property type="evidence" value="ECO:0007669"/>
    <property type="project" value="UniProtKB-ARBA"/>
</dbReference>
<keyword evidence="11" id="KW-1185">Reference proteome</keyword>
<evidence type="ECO:0000313" key="10">
    <source>
        <dbReference type="EnsemblMetazoa" id="XP_020898493.1"/>
    </source>
</evidence>
<dbReference type="Gene3D" id="3.40.50.2300">
    <property type="match status" value="2"/>
</dbReference>
<dbReference type="EnsemblMetazoa" id="XM_021042834.2">
    <property type="protein sequence ID" value="XP_020898493.1"/>
    <property type="gene ID" value="LOC110237241"/>
</dbReference>
<organism evidence="10 11">
    <name type="scientific">Exaiptasia diaphana</name>
    <name type="common">Tropical sea anemone</name>
    <name type="synonym">Aiptasia pulchella</name>
    <dbReference type="NCBI Taxonomy" id="2652724"/>
    <lineage>
        <taxon>Eukaryota</taxon>
        <taxon>Metazoa</taxon>
        <taxon>Cnidaria</taxon>
        <taxon>Anthozoa</taxon>
        <taxon>Hexacorallia</taxon>
        <taxon>Actiniaria</taxon>
        <taxon>Aiptasiidae</taxon>
        <taxon>Exaiptasia</taxon>
    </lineage>
</organism>
<evidence type="ECO:0000256" key="5">
    <source>
        <dbReference type="ARBA" id="ARBA00022912"/>
    </source>
</evidence>
<evidence type="ECO:0000256" key="1">
    <source>
        <dbReference type="ARBA" id="ARBA00004123"/>
    </source>
</evidence>
<keyword evidence="3 9" id="KW-0507">mRNA processing</keyword>
<comment type="catalytic activity">
    <reaction evidence="7 9">
        <text>O-phospho-L-seryl-[protein] + H2O = L-seryl-[protein] + phosphate</text>
        <dbReference type="Rhea" id="RHEA:20629"/>
        <dbReference type="Rhea" id="RHEA-COMP:9863"/>
        <dbReference type="Rhea" id="RHEA-COMP:11604"/>
        <dbReference type="ChEBI" id="CHEBI:15377"/>
        <dbReference type="ChEBI" id="CHEBI:29999"/>
        <dbReference type="ChEBI" id="CHEBI:43474"/>
        <dbReference type="ChEBI" id="CHEBI:83421"/>
        <dbReference type="EC" id="3.1.3.16"/>
    </reaction>
</comment>
<dbReference type="PANTHER" id="PTHR20383">
    <property type="entry name" value="RNA POLYMERASE II SUBUNIT A C-TERMINAL DOMAIN PHOSPHATASE"/>
    <property type="match status" value="1"/>
</dbReference>